<organism evidence="2 3">
    <name type="scientific">Candidatus Methylophosphatis roskildensis</name>
    <dbReference type="NCBI Taxonomy" id="2899263"/>
    <lineage>
        <taxon>Bacteria</taxon>
        <taxon>Pseudomonadati</taxon>
        <taxon>Pseudomonadota</taxon>
        <taxon>Betaproteobacteria</taxon>
        <taxon>Nitrosomonadales</taxon>
        <taxon>Sterolibacteriaceae</taxon>
        <taxon>Candidatus Methylophosphatis</taxon>
    </lineage>
</organism>
<accession>A0A9D7E455</accession>
<dbReference type="PROSITE" id="PS51257">
    <property type="entry name" value="PROKAR_LIPOPROTEIN"/>
    <property type="match status" value="1"/>
</dbReference>
<protein>
    <submittedName>
        <fullName evidence="2">Uncharacterized protein</fullName>
    </submittedName>
</protein>
<evidence type="ECO:0000313" key="2">
    <source>
        <dbReference type="EMBL" id="MBK6973744.1"/>
    </source>
</evidence>
<feature type="chain" id="PRO_5038343956" evidence="1">
    <location>
        <begin position="19"/>
        <end position="374"/>
    </location>
</feature>
<proteinExistence type="predicted"/>
<dbReference type="Gene3D" id="3.40.50.10610">
    <property type="entry name" value="ABC-type transport auxiliary lipoprotein component"/>
    <property type="match status" value="1"/>
</dbReference>
<reference evidence="2" key="1">
    <citation type="submission" date="2020-10" db="EMBL/GenBank/DDBJ databases">
        <title>Connecting structure to function with the recovery of over 1000 high-quality activated sludge metagenome-assembled genomes encoding full-length rRNA genes using long-read sequencing.</title>
        <authorList>
            <person name="Singleton C.M."/>
            <person name="Petriglieri F."/>
            <person name="Kristensen J.M."/>
            <person name="Kirkegaard R.H."/>
            <person name="Michaelsen T.Y."/>
            <person name="Andersen M.H."/>
            <person name="Karst S.M."/>
            <person name="Dueholm M.S."/>
            <person name="Nielsen P.H."/>
            <person name="Albertsen M."/>
        </authorList>
    </citation>
    <scope>NUCLEOTIDE SEQUENCE</scope>
    <source>
        <strain evidence="2">Bjer_18-Q3-R1-45_BAT3C.347</strain>
    </source>
</reference>
<gene>
    <name evidence="2" type="ORF">IPH26_12640</name>
</gene>
<sequence length="374" mass="40198">MNTSRIGFLALLSIASLAGGGCATIAESESAARELVAKKSAESNSPSALVTRYSGALESFGDMLEKYRPSGKVLYVQTRSIGDSTNLSHPLVGAELPGDITEMVRSAINRVGSRVVYVPFQPDYVLAHAQQGSKIQLVQPDVLITGAITEFDRAIGSAGKGANARLVFGGGRGQTDLSWDRKAATTLSDLSLDLNLVDFATQTMIPRVQAANTIRVLNQTYENGIDIAIYGNAFGVVTNTRYLQGRHSAIRLLVDLSVLEVLGRHTNVPYWRCIPNGKPDPVVMDAIKRSYAKNGTPTKVKWLQNTLKEFGFPLTASGNLDDKTRLAVDEVAPRFKIQTTGDYLDPDLFAGIYVNIPLKRIPPAGLASSTGLAS</sequence>
<comment type="caution">
    <text evidence="2">The sequence shown here is derived from an EMBL/GenBank/DDBJ whole genome shotgun (WGS) entry which is preliminary data.</text>
</comment>
<evidence type="ECO:0000313" key="3">
    <source>
        <dbReference type="Proteomes" id="UP000807785"/>
    </source>
</evidence>
<dbReference type="EMBL" id="JADJEV010000003">
    <property type="protein sequence ID" value="MBK6973744.1"/>
    <property type="molecule type" value="Genomic_DNA"/>
</dbReference>
<name>A0A9D7E455_9PROT</name>
<dbReference type="AlphaFoldDB" id="A0A9D7E455"/>
<feature type="signal peptide" evidence="1">
    <location>
        <begin position="1"/>
        <end position="18"/>
    </location>
</feature>
<evidence type="ECO:0000256" key="1">
    <source>
        <dbReference type="SAM" id="SignalP"/>
    </source>
</evidence>
<dbReference type="Proteomes" id="UP000807785">
    <property type="component" value="Unassembled WGS sequence"/>
</dbReference>
<keyword evidence="1" id="KW-0732">Signal</keyword>